<dbReference type="OrthoDB" id="5589325at2759"/>
<evidence type="ECO:0000256" key="2">
    <source>
        <dbReference type="SAM" id="MobiDB-lite"/>
    </source>
</evidence>
<dbReference type="PANTHER" id="PTHR40633">
    <property type="entry name" value="MATRIX PROTEIN, PUTATIVE (AFU_ORTHOLOGUE AFUA_8G05410)-RELATED"/>
    <property type="match status" value="1"/>
</dbReference>
<protein>
    <recommendedName>
        <fullName evidence="5">Yeast cell wall synthesis Kre9/Knh1-like N-terminal domain-containing protein</fullName>
    </recommendedName>
</protein>
<feature type="transmembrane region" description="Helical" evidence="3">
    <location>
        <begin position="182"/>
        <end position="204"/>
    </location>
</feature>
<dbReference type="InterPro" id="IPR018466">
    <property type="entry name" value="Kre9/Knh1-like_N"/>
</dbReference>
<sequence length="205" mass="20952">MRFIQSILAGAALVAAAFAEVKINEYPKEVQAGRTYKVTYSPADNTPTTFILRKGDNANLDTITTLTESATGGEFQWSVDSALPNANDYALEIRQGTDVNYIGPITLTGGSKATSSASKASSTHASTSSAPSTLTTSTSVATVSSTVSGNATVTSASLSHSSTVKPSTTPTQTLRAPDQPGAASAFGSSPMAVLFGAVAAMVYLN</sequence>
<dbReference type="Proteomes" id="UP000800097">
    <property type="component" value="Unassembled WGS sequence"/>
</dbReference>
<dbReference type="InterPro" id="IPR052982">
    <property type="entry name" value="SRP1/TIP1-like"/>
</dbReference>
<dbReference type="RefSeq" id="XP_033655077.1">
    <property type="nucleotide sequence ID" value="XM_033801529.1"/>
</dbReference>
<dbReference type="AlphaFoldDB" id="A0A6A6JNS0"/>
<gene>
    <name evidence="6" type="ORF">EI97DRAFT_466378</name>
</gene>
<name>A0A6A6JNS0_WESOR</name>
<feature type="domain" description="Yeast cell wall synthesis Kre9/Knh1-like N-terminal" evidence="5">
    <location>
        <begin position="29"/>
        <end position="101"/>
    </location>
</feature>
<dbReference type="GeneID" id="54554704"/>
<evidence type="ECO:0000256" key="3">
    <source>
        <dbReference type="SAM" id="Phobius"/>
    </source>
</evidence>
<accession>A0A6A6JNS0</accession>
<feature type="region of interest" description="Disordered" evidence="2">
    <location>
        <begin position="154"/>
        <end position="183"/>
    </location>
</feature>
<reference evidence="6" key="1">
    <citation type="journal article" date="2020" name="Stud. Mycol.">
        <title>101 Dothideomycetes genomes: a test case for predicting lifestyles and emergence of pathogens.</title>
        <authorList>
            <person name="Haridas S."/>
            <person name="Albert R."/>
            <person name="Binder M."/>
            <person name="Bloem J."/>
            <person name="Labutti K."/>
            <person name="Salamov A."/>
            <person name="Andreopoulos B."/>
            <person name="Baker S."/>
            <person name="Barry K."/>
            <person name="Bills G."/>
            <person name="Bluhm B."/>
            <person name="Cannon C."/>
            <person name="Castanera R."/>
            <person name="Culley D."/>
            <person name="Daum C."/>
            <person name="Ezra D."/>
            <person name="Gonzalez J."/>
            <person name="Henrissat B."/>
            <person name="Kuo A."/>
            <person name="Liang C."/>
            <person name="Lipzen A."/>
            <person name="Lutzoni F."/>
            <person name="Magnuson J."/>
            <person name="Mondo S."/>
            <person name="Nolan M."/>
            <person name="Ohm R."/>
            <person name="Pangilinan J."/>
            <person name="Park H.-J."/>
            <person name="Ramirez L."/>
            <person name="Alfaro M."/>
            <person name="Sun H."/>
            <person name="Tritt A."/>
            <person name="Yoshinaga Y."/>
            <person name="Zwiers L.-H."/>
            <person name="Turgeon B."/>
            <person name="Goodwin S."/>
            <person name="Spatafora J."/>
            <person name="Crous P."/>
            <person name="Grigoriev I."/>
        </authorList>
    </citation>
    <scope>NUCLEOTIDE SEQUENCE</scope>
    <source>
        <strain evidence="6">CBS 379.55</strain>
    </source>
</reference>
<dbReference type="EMBL" id="ML986490">
    <property type="protein sequence ID" value="KAF2277538.1"/>
    <property type="molecule type" value="Genomic_DNA"/>
</dbReference>
<keyword evidence="3" id="KW-0472">Membrane</keyword>
<dbReference type="PANTHER" id="PTHR40633:SF1">
    <property type="entry name" value="GPI ANCHORED SERINE-THREONINE RICH PROTEIN (AFU_ORTHOLOGUE AFUA_1G03630)"/>
    <property type="match status" value="1"/>
</dbReference>
<organism evidence="6 7">
    <name type="scientific">Westerdykella ornata</name>
    <dbReference type="NCBI Taxonomy" id="318751"/>
    <lineage>
        <taxon>Eukaryota</taxon>
        <taxon>Fungi</taxon>
        <taxon>Dikarya</taxon>
        <taxon>Ascomycota</taxon>
        <taxon>Pezizomycotina</taxon>
        <taxon>Dothideomycetes</taxon>
        <taxon>Pleosporomycetidae</taxon>
        <taxon>Pleosporales</taxon>
        <taxon>Sporormiaceae</taxon>
        <taxon>Westerdykella</taxon>
    </lineage>
</organism>
<evidence type="ECO:0000313" key="7">
    <source>
        <dbReference type="Proteomes" id="UP000800097"/>
    </source>
</evidence>
<evidence type="ECO:0000313" key="6">
    <source>
        <dbReference type="EMBL" id="KAF2277538.1"/>
    </source>
</evidence>
<proteinExistence type="predicted"/>
<feature type="compositionally biased region" description="Polar residues" evidence="2">
    <location>
        <begin position="158"/>
        <end position="174"/>
    </location>
</feature>
<keyword evidence="3" id="KW-1133">Transmembrane helix</keyword>
<feature type="signal peptide" evidence="4">
    <location>
        <begin position="1"/>
        <end position="19"/>
    </location>
</feature>
<evidence type="ECO:0000256" key="1">
    <source>
        <dbReference type="ARBA" id="ARBA00022729"/>
    </source>
</evidence>
<keyword evidence="1 4" id="KW-0732">Signal</keyword>
<evidence type="ECO:0000259" key="5">
    <source>
        <dbReference type="Pfam" id="PF10342"/>
    </source>
</evidence>
<feature type="chain" id="PRO_5025544504" description="Yeast cell wall synthesis Kre9/Knh1-like N-terminal domain-containing protein" evidence="4">
    <location>
        <begin position="20"/>
        <end position="205"/>
    </location>
</feature>
<dbReference type="Pfam" id="PF10342">
    <property type="entry name" value="Kre9_KNH"/>
    <property type="match status" value="1"/>
</dbReference>
<keyword evidence="3" id="KW-0812">Transmembrane</keyword>
<keyword evidence="7" id="KW-1185">Reference proteome</keyword>
<evidence type="ECO:0000256" key="4">
    <source>
        <dbReference type="SAM" id="SignalP"/>
    </source>
</evidence>
<feature type="region of interest" description="Disordered" evidence="2">
    <location>
        <begin position="113"/>
        <end position="136"/>
    </location>
</feature>